<dbReference type="PANTHER" id="PTHR43022:SF1">
    <property type="entry name" value="PROTEIN SMF"/>
    <property type="match status" value="1"/>
</dbReference>
<dbReference type="Gene3D" id="3.40.50.450">
    <property type="match status" value="1"/>
</dbReference>
<evidence type="ECO:0000313" key="4">
    <source>
        <dbReference type="Proteomes" id="UP000294850"/>
    </source>
</evidence>
<reference evidence="3 4" key="1">
    <citation type="submission" date="2019-03" db="EMBL/GenBank/DDBJ databases">
        <title>Dyadobacter AR-3-6 sp. nov., isolated from arctic soil.</title>
        <authorList>
            <person name="Chaudhary D.K."/>
        </authorList>
    </citation>
    <scope>NUCLEOTIDE SEQUENCE [LARGE SCALE GENOMIC DNA]</scope>
    <source>
        <strain evidence="3 4">AR-3-6</strain>
    </source>
</reference>
<proteinExistence type="inferred from homology"/>
<accession>A0A4R5DYB9</accession>
<keyword evidence="4" id="KW-1185">Reference proteome</keyword>
<dbReference type="PANTHER" id="PTHR43022">
    <property type="entry name" value="PROTEIN SMF"/>
    <property type="match status" value="1"/>
</dbReference>
<evidence type="ECO:0000256" key="1">
    <source>
        <dbReference type="ARBA" id="ARBA00006525"/>
    </source>
</evidence>
<comment type="caution">
    <text evidence="3">The sequence shown here is derived from an EMBL/GenBank/DDBJ whole genome shotgun (WGS) entry which is preliminary data.</text>
</comment>
<feature type="domain" description="Smf/DprA SLOG" evidence="2">
    <location>
        <begin position="79"/>
        <end position="289"/>
    </location>
</feature>
<gene>
    <name evidence="3" type="ORF">E0F88_04645</name>
</gene>
<dbReference type="EMBL" id="SMFL01000002">
    <property type="protein sequence ID" value="TDE17191.1"/>
    <property type="molecule type" value="Genomic_DNA"/>
</dbReference>
<name>A0A4R5DYB9_9BACT</name>
<comment type="similarity">
    <text evidence="1">Belongs to the DprA/Smf family.</text>
</comment>
<dbReference type="Pfam" id="PF02481">
    <property type="entry name" value="DNA_processg_A"/>
    <property type="match status" value="1"/>
</dbReference>
<sequence length="301" mass="32947">MEINKAIILKVICLPSISRKTSFALLNMIADQIVTEAELVEFIEQSDLLSNTLNKSDFETAFCRAEEVYEKSMTAGIKLISYFDGQYPKLLRTTDDPPLMLSAKGNYDDINFKKPVAIIGTRKPGEQGREIAFALGESFGKSGFNVVSGLAPGCDTAAHLGCLNESGYTVAVLAFGIDQIAVQENRLLAEKILDQSGLLLSEYLFGQKAKPRYFVERDRIQAGLSEAVIVVETGIKGGTMHTVKYARNYNRILAASDHVRQDNSTGKTQGNQHLIQNSLAVALTDSKDIDLLKSKISASPF</sequence>
<dbReference type="GO" id="GO:0009294">
    <property type="term" value="P:DNA-mediated transformation"/>
    <property type="evidence" value="ECO:0007669"/>
    <property type="project" value="InterPro"/>
</dbReference>
<dbReference type="OrthoDB" id="9785707at2"/>
<dbReference type="AlphaFoldDB" id="A0A4R5DYB9"/>
<dbReference type="SUPFAM" id="SSF102405">
    <property type="entry name" value="MCP/YpsA-like"/>
    <property type="match status" value="1"/>
</dbReference>
<organism evidence="3 4">
    <name type="scientific">Dyadobacter psychrotolerans</name>
    <dbReference type="NCBI Taxonomy" id="2541721"/>
    <lineage>
        <taxon>Bacteria</taxon>
        <taxon>Pseudomonadati</taxon>
        <taxon>Bacteroidota</taxon>
        <taxon>Cytophagia</taxon>
        <taxon>Cytophagales</taxon>
        <taxon>Spirosomataceae</taxon>
        <taxon>Dyadobacter</taxon>
    </lineage>
</organism>
<protein>
    <submittedName>
        <fullName evidence="3">DNA-processing protein DprA</fullName>
    </submittedName>
</protein>
<evidence type="ECO:0000313" key="3">
    <source>
        <dbReference type="EMBL" id="TDE17191.1"/>
    </source>
</evidence>
<dbReference type="InterPro" id="IPR057666">
    <property type="entry name" value="DrpA_SLOG"/>
</dbReference>
<dbReference type="InterPro" id="IPR003488">
    <property type="entry name" value="DprA"/>
</dbReference>
<dbReference type="RefSeq" id="WP_131956955.1">
    <property type="nucleotide sequence ID" value="NZ_SMFL01000002.1"/>
</dbReference>
<evidence type="ECO:0000259" key="2">
    <source>
        <dbReference type="Pfam" id="PF02481"/>
    </source>
</evidence>
<dbReference type="Proteomes" id="UP000294850">
    <property type="component" value="Unassembled WGS sequence"/>
</dbReference>